<feature type="compositionally biased region" description="Low complexity" evidence="1">
    <location>
        <begin position="95"/>
        <end position="104"/>
    </location>
</feature>
<organism evidence="2 3">
    <name type="scientific">Apiosordaria backusii</name>
    <dbReference type="NCBI Taxonomy" id="314023"/>
    <lineage>
        <taxon>Eukaryota</taxon>
        <taxon>Fungi</taxon>
        <taxon>Dikarya</taxon>
        <taxon>Ascomycota</taxon>
        <taxon>Pezizomycotina</taxon>
        <taxon>Sordariomycetes</taxon>
        <taxon>Sordariomycetidae</taxon>
        <taxon>Sordariales</taxon>
        <taxon>Lasiosphaeriaceae</taxon>
        <taxon>Apiosordaria</taxon>
    </lineage>
</organism>
<feature type="region of interest" description="Disordered" evidence="1">
    <location>
        <begin position="92"/>
        <end position="112"/>
    </location>
</feature>
<feature type="region of interest" description="Disordered" evidence="1">
    <location>
        <begin position="232"/>
        <end position="263"/>
    </location>
</feature>
<proteinExistence type="predicted"/>
<keyword evidence="3" id="KW-1185">Reference proteome</keyword>
<reference evidence="2" key="1">
    <citation type="submission" date="2023-06" db="EMBL/GenBank/DDBJ databases">
        <title>Genome-scale phylogeny and comparative genomics of the fungal order Sordariales.</title>
        <authorList>
            <consortium name="Lawrence Berkeley National Laboratory"/>
            <person name="Hensen N."/>
            <person name="Bonometti L."/>
            <person name="Westerberg I."/>
            <person name="Brannstrom I.O."/>
            <person name="Guillou S."/>
            <person name="Cros-Aarteil S."/>
            <person name="Calhoun S."/>
            <person name="Haridas S."/>
            <person name="Kuo A."/>
            <person name="Mondo S."/>
            <person name="Pangilinan J."/>
            <person name="Riley R."/>
            <person name="Labutti K."/>
            <person name="Andreopoulos B."/>
            <person name="Lipzen A."/>
            <person name="Chen C."/>
            <person name="Yanf M."/>
            <person name="Daum C."/>
            <person name="Ng V."/>
            <person name="Clum A."/>
            <person name="Steindorff A."/>
            <person name="Ohm R."/>
            <person name="Martin F."/>
            <person name="Silar P."/>
            <person name="Natvig D."/>
            <person name="Lalanne C."/>
            <person name="Gautier V."/>
            <person name="Ament-Velasquez S.L."/>
            <person name="Kruys A."/>
            <person name="Hutchinson M.I."/>
            <person name="Powell A.J."/>
            <person name="Barry K."/>
            <person name="Miller A.N."/>
            <person name="Grigoriev I.V."/>
            <person name="Debuchy R."/>
            <person name="Gladieux P."/>
            <person name="Thoren M.H."/>
            <person name="Johannesson H."/>
        </authorList>
    </citation>
    <scope>NUCLEOTIDE SEQUENCE</scope>
    <source>
        <strain evidence="2">CBS 540.89</strain>
    </source>
</reference>
<comment type="caution">
    <text evidence="2">The sequence shown here is derived from an EMBL/GenBank/DDBJ whole genome shotgun (WGS) entry which is preliminary data.</text>
</comment>
<dbReference type="EMBL" id="JAUKTV010000001">
    <property type="protein sequence ID" value="KAK0748600.1"/>
    <property type="molecule type" value="Genomic_DNA"/>
</dbReference>
<name>A0AA40EZU3_9PEZI</name>
<evidence type="ECO:0000256" key="1">
    <source>
        <dbReference type="SAM" id="MobiDB-lite"/>
    </source>
</evidence>
<protein>
    <submittedName>
        <fullName evidence="2">Uncharacterized protein</fullName>
    </submittedName>
</protein>
<evidence type="ECO:0000313" key="2">
    <source>
        <dbReference type="EMBL" id="KAK0748600.1"/>
    </source>
</evidence>
<accession>A0AA40EZU3</accession>
<evidence type="ECO:0000313" key="3">
    <source>
        <dbReference type="Proteomes" id="UP001172159"/>
    </source>
</evidence>
<dbReference type="Proteomes" id="UP001172159">
    <property type="component" value="Unassembled WGS sequence"/>
</dbReference>
<sequence length="305" mass="33728">MQLSVAVHGRWDYRTRGKAGLRSRWCQKVRRKATAFPPNSSNRTQLPCVKLGTVDALGWEGRVCRCDGTRGRDTPVRESSSIGQFHLASPTVVQETGGPTEPTTGGAGEGVGRPWVLARTPVGQRLLHLPLPPAPECHYSSVLYSIPLDTMYGVPSTWTFSAHSNSLSRLASSYDPRRSTTLGLCCTSQSFQNSCCILYSTRGNLRNFAAVAPHCPAIVRRPPVRVDHHYYHHHHHHQGNATPALPQALSRQRSRRQRADRGGGLHSTVAIRFLSFRPGVSLIEKRPYARDLTRSCSTLILSLPQ</sequence>
<dbReference type="AlphaFoldDB" id="A0AA40EZU3"/>
<gene>
    <name evidence="2" type="ORF">B0T21DRAFT_25501</name>
</gene>